<protein>
    <submittedName>
        <fullName evidence="1">Uncharacterized protein</fullName>
    </submittedName>
</protein>
<organism evidence="1">
    <name type="scientific">Cacopsylla melanoneura</name>
    <dbReference type="NCBI Taxonomy" id="428564"/>
    <lineage>
        <taxon>Eukaryota</taxon>
        <taxon>Metazoa</taxon>
        <taxon>Ecdysozoa</taxon>
        <taxon>Arthropoda</taxon>
        <taxon>Hexapoda</taxon>
        <taxon>Insecta</taxon>
        <taxon>Pterygota</taxon>
        <taxon>Neoptera</taxon>
        <taxon>Paraneoptera</taxon>
        <taxon>Hemiptera</taxon>
        <taxon>Sternorrhyncha</taxon>
        <taxon>Psylloidea</taxon>
        <taxon>Psyllidae</taxon>
        <taxon>Psyllinae</taxon>
        <taxon>Cacopsylla</taxon>
    </lineage>
</organism>
<dbReference type="EMBL" id="HBUF01181043">
    <property type="protein sequence ID" value="CAG6655325.1"/>
    <property type="molecule type" value="Transcribed_RNA"/>
</dbReference>
<name>A0A8D8RRZ8_9HEMI</name>
<dbReference type="AlphaFoldDB" id="A0A8D8RRZ8"/>
<proteinExistence type="predicted"/>
<dbReference type="EMBL" id="HBUF01181039">
    <property type="protein sequence ID" value="CAG6655321.1"/>
    <property type="molecule type" value="Transcribed_RNA"/>
</dbReference>
<sequence length="106" mass="12343">MRSRSSLLIRTLNEGNVGILQQLQVEVLIWTKIFRLRNCRKTLLIRLAVLYTLQLSKEIVQVGAEISWQGGKRYRKSSFGNTVPFLLYKFLPQRKGQVTKYLLDAM</sequence>
<evidence type="ECO:0000313" key="1">
    <source>
        <dbReference type="EMBL" id="CAG6655321.1"/>
    </source>
</evidence>
<reference evidence="1" key="1">
    <citation type="submission" date="2021-05" db="EMBL/GenBank/DDBJ databases">
        <authorList>
            <person name="Alioto T."/>
            <person name="Alioto T."/>
            <person name="Gomez Garrido J."/>
        </authorList>
    </citation>
    <scope>NUCLEOTIDE SEQUENCE</scope>
</reference>
<accession>A0A8D8RRZ8</accession>